<evidence type="ECO:0000256" key="3">
    <source>
        <dbReference type="ARBA" id="ARBA00022454"/>
    </source>
</evidence>
<evidence type="ECO:0000256" key="6">
    <source>
        <dbReference type="ARBA" id="ARBA00022763"/>
    </source>
</evidence>
<dbReference type="InterPro" id="IPR019786">
    <property type="entry name" value="Zinc_finger_PHD-type_CS"/>
</dbReference>
<evidence type="ECO:0000256" key="5">
    <source>
        <dbReference type="ARBA" id="ARBA00022737"/>
    </source>
</evidence>
<dbReference type="SMART" id="SM00292">
    <property type="entry name" value="BRCT"/>
    <property type="match status" value="2"/>
</dbReference>
<keyword evidence="9" id="KW-0234">DNA repair</keyword>
<sequence length="667" mass="74198">MGTPVPPRSRAGAADCVVRHPAMNESVRRAISSIHRELKCSICHSLINEAQSLPCLHIFCKQCVDGLIQYNILQCPLCNTSFIRRAVYPAANLDRLVRTFREMYEDLYTDLDLPLLSQSNDLAGSTYTSPKEAGRPPLPVPAHEPSDERMEDTHPEDTSPSPSSARRDERMEGIRREDSIPRSPSNSASRSSGPSTPTRECFSTAISSFISPAGSTPPATVTPPARTSTPRRRQPDAIELWSPERAEPDDGRRCHVCYERDSRPVLTCGRCGVVVHPSCYGEQDTERSWQCASCQAGLSTTPACCICPNTVDRAMRPTDDGRWIHVSCALWAPQPTFSETEFGNGGTVRHVDRIPAQSLRLRCVLCRRVGFCLQCEYGRCATPFHVPCAARSSVRLELREMNGLIYFHQLCSRHAHLGDKVETDNTGSSSQRSSRRRPPSTSPARTPKRSAVMPSSSRHSGTFVVLYTSLHDDEFDLLQSLSIAEASRMRLETMMTDDVTHLVVRTGADRVASARTIKYMYAVAKGVWCCSFQWIRDWIRWSTPPAEYQYEVAGDHVALGAPRRSRVSRQQGHRPLFHKWVFIITGPLGPHLGIEVDLAEVIHAAGGTVVKAIPGDRNPQRTVLIQESDGTSDRGARDRCESLGIPVRNMQWVLDLISRQEAPEFDA</sequence>
<feature type="domain" description="PHD-type" evidence="17">
    <location>
        <begin position="301"/>
        <end position="415"/>
    </location>
</feature>
<evidence type="ECO:0000256" key="8">
    <source>
        <dbReference type="ARBA" id="ARBA00022833"/>
    </source>
</evidence>
<reference evidence="18 19" key="1">
    <citation type="submission" date="2018-03" db="EMBL/GenBank/DDBJ databases">
        <authorList>
            <person name="Fogelqvist J."/>
        </authorList>
    </citation>
    <scope>NUCLEOTIDE SEQUENCE [LARGE SCALE GENOMIC DNA]</scope>
</reference>
<dbReference type="GO" id="GO:0005694">
    <property type="term" value="C:chromosome"/>
    <property type="evidence" value="ECO:0007669"/>
    <property type="project" value="UniProtKB-SubCell"/>
</dbReference>
<feature type="compositionally biased region" description="Low complexity" evidence="14">
    <location>
        <begin position="181"/>
        <end position="199"/>
    </location>
</feature>
<feature type="region of interest" description="Disordered" evidence="14">
    <location>
        <begin position="421"/>
        <end position="456"/>
    </location>
</feature>
<dbReference type="GO" id="GO:0045944">
    <property type="term" value="P:positive regulation of transcription by RNA polymerase II"/>
    <property type="evidence" value="ECO:0007669"/>
    <property type="project" value="TreeGrafter"/>
</dbReference>
<dbReference type="SUPFAM" id="SSF52113">
    <property type="entry name" value="BRCT domain"/>
    <property type="match status" value="1"/>
</dbReference>
<evidence type="ECO:0000256" key="13">
    <source>
        <dbReference type="PROSITE-ProRule" id="PRU00175"/>
    </source>
</evidence>
<feature type="compositionally biased region" description="Basic and acidic residues" evidence="14">
    <location>
        <begin position="144"/>
        <end position="157"/>
    </location>
</feature>
<evidence type="ECO:0000313" key="19">
    <source>
        <dbReference type="Proteomes" id="UP000290189"/>
    </source>
</evidence>
<evidence type="ECO:0000256" key="11">
    <source>
        <dbReference type="ARBA" id="ARBA00023306"/>
    </source>
</evidence>
<dbReference type="PROSITE" id="PS01359">
    <property type="entry name" value="ZF_PHD_1"/>
    <property type="match status" value="1"/>
</dbReference>
<dbReference type="PROSITE" id="PS51805">
    <property type="entry name" value="EPHD"/>
    <property type="match status" value="1"/>
</dbReference>
<dbReference type="SUPFAM" id="SSF57903">
    <property type="entry name" value="FYVE/PHD zinc finger"/>
    <property type="match status" value="1"/>
</dbReference>
<dbReference type="InterPro" id="IPR036420">
    <property type="entry name" value="BRCT_dom_sf"/>
</dbReference>
<dbReference type="PROSITE" id="PS50172">
    <property type="entry name" value="BRCT"/>
    <property type="match status" value="1"/>
</dbReference>
<dbReference type="InterPro" id="IPR018957">
    <property type="entry name" value="Znf_C3HC4_RING-type"/>
</dbReference>
<dbReference type="InterPro" id="IPR011011">
    <property type="entry name" value="Znf_FYVE_PHD"/>
</dbReference>
<dbReference type="GO" id="GO:0000724">
    <property type="term" value="P:double-strand break repair via homologous recombination"/>
    <property type="evidence" value="ECO:0007669"/>
    <property type="project" value="TreeGrafter"/>
</dbReference>
<dbReference type="PROSITE" id="PS50089">
    <property type="entry name" value="ZF_RING_2"/>
    <property type="match status" value="1"/>
</dbReference>
<evidence type="ECO:0000256" key="1">
    <source>
        <dbReference type="ARBA" id="ARBA00004123"/>
    </source>
</evidence>
<evidence type="ECO:0000259" key="15">
    <source>
        <dbReference type="PROSITE" id="PS50089"/>
    </source>
</evidence>
<evidence type="ECO:0000256" key="10">
    <source>
        <dbReference type="ARBA" id="ARBA00023242"/>
    </source>
</evidence>
<comment type="subcellular location">
    <subcellularLocation>
        <location evidence="2">Chromosome</location>
    </subcellularLocation>
    <subcellularLocation>
        <location evidence="1">Nucleus</location>
    </subcellularLocation>
</comment>
<organism evidence="18 19">
    <name type="scientific">Plasmodiophora brassicae</name>
    <name type="common">Clubroot disease agent</name>
    <dbReference type="NCBI Taxonomy" id="37360"/>
    <lineage>
        <taxon>Eukaryota</taxon>
        <taxon>Sar</taxon>
        <taxon>Rhizaria</taxon>
        <taxon>Endomyxa</taxon>
        <taxon>Phytomyxea</taxon>
        <taxon>Plasmodiophorida</taxon>
        <taxon>Plasmodiophoridae</taxon>
        <taxon>Plasmodiophora</taxon>
    </lineage>
</organism>
<dbReference type="InterPro" id="IPR001357">
    <property type="entry name" value="BRCT_dom"/>
</dbReference>
<dbReference type="InterPro" id="IPR019787">
    <property type="entry name" value="Znf_PHD-finger"/>
</dbReference>
<evidence type="ECO:0000256" key="14">
    <source>
        <dbReference type="SAM" id="MobiDB-lite"/>
    </source>
</evidence>
<keyword evidence="5" id="KW-0677">Repeat</keyword>
<feature type="compositionally biased region" description="Low complexity" evidence="14">
    <location>
        <begin position="211"/>
        <end position="228"/>
    </location>
</feature>
<dbReference type="GO" id="GO:0004842">
    <property type="term" value="F:ubiquitin-protein transferase activity"/>
    <property type="evidence" value="ECO:0007669"/>
    <property type="project" value="TreeGrafter"/>
</dbReference>
<dbReference type="Pfam" id="PF00097">
    <property type="entry name" value="zf-C3HC4"/>
    <property type="match status" value="1"/>
</dbReference>
<dbReference type="EMBL" id="OVEO01000001">
    <property type="protein sequence ID" value="SPQ93476.1"/>
    <property type="molecule type" value="Genomic_DNA"/>
</dbReference>
<dbReference type="CDD" id="cd17736">
    <property type="entry name" value="BRCT_microcephalin_rpt2"/>
    <property type="match status" value="1"/>
</dbReference>
<dbReference type="SMART" id="SM00184">
    <property type="entry name" value="RING"/>
    <property type="match status" value="2"/>
</dbReference>
<keyword evidence="7 13" id="KW-0863">Zinc-finger</keyword>
<keyword evidence="8" id="KW-0862">Zinc</keyword>
<proteinExistence type="predicted"/>
<dbReference type="PROSITE" id="PS00518">
    <property type="entry name" value="ZF_RING_1"/>
    <property type="match status" value="1"/>
</dbReference>
<keyword evidence="18" id="KW-0496">Mitochondrion</keyword>
<dbReference type="Pfam" id="PF13832">
    <property type="entry name" value="zf-HC5HC2H_2"/>
    <property type="match status" value="1"/>
</dbReference>
<evidence type="ECO:0000256" key="7">
    <source>
        <dbReference type="ARBA" id="ARBA00022771"/>
    </source>
</evidence>
<dbReference type="Gene3D" id="3.30.40.10">
    <property type="entry name" value="Zinc/RING finger domain, C3HC4 (zinc finger)"/>
    <property type="match status" value="2"/>
</dbReference>
<dbReference type="PANTHER" id="PTHR13763">
    <property type="entry name" value="BREAST CANCER TYPE 1 SUSCEPTIBILITY PROTEIN BRCA1"/>
    <property type="match status" value="1"/>
</dbReference>
<dbReference type="SMART" id="SM00249">
    <property type="entry name" value="PHD"/>
    <property type="match status" value="2"/>
</dbReference>
<evidence type="ECO:0000256" key="2">
    <source>
        <dbReference type="ARBA" id="ARBA00004286"/>
    </source>
</evidence>
<dbReference type="CDD" id="cd15571">
    <property type="entry name" value="ePHD"/>
    <property type="match status" value="1"/>
</dbReference>
<dbReference type="GO" id="GO:0008270">
    <property type="term" value="F:zinc ion binding"/>
    <property type="evidence" value="ECO:0007669"/>
    <property type="project" value="UniProtKB-KW"/>
</dbReference>
<dbReference type="Gene3D" id="3.40.50.10190">
    <property type="entry name" value="BRCT domain"/>
    <property type="match status" value="2"/>
</dbReference>
<dbReference type="SUPFAM" id="SSF57850">
    <property type="entry name" value="RING/U-box"/>
    <property type="match status" value="1"/>
</dbReference>
<dbReference type="AlphaFoldDB" id="A0A3P3XZU5"/>
<geneLocation type="mitochondrion" evidence="18"/>
<dbReference type="InterPro" id="IPR031099">
    <property type="entry name" value="BRCA1-associated"/>
</dbReference>
<feature type="compositionally biased region" description="Basic and acidic residues" evidence="14">
    <location>
        <begin position="165"/>
        <end position="180"/>
    </location>
</feature>
<feature type="domain" description="RING-type" evidence="15">
    <location>
        <begin position="40"/>
        <end position="79"/>
    </location>
</feature>
<keyword evidence="11" id="KW-0131">Cell cycle</keyword>
<keyword evidence="10" id="KW-0539">Nucleus</keyword>
<dbReference type="Pfam" id="PF13831">
    <property type="entry name" value="PHD_2"/>
    <property type="match status" value="1"/>
</dbReference>
<keyword evidence="4" id="KW-0479">Metal-binding</keyword>
<evidence type="ECO:0000259" key="16">
    <source>
        <dbReference type="PROSITE" id="PS50172"/>
    </source>
</evidence>
<dbReference type="InterPro" id="IPR001965">
    <property type="entry name" value="Znf_PHD"/>
</dbReference>
<accession>A0A3P3XZU5</accession>
<evidence type="ECO:0000256" key="12">
    <source>
        <dbReference type="ARBA" id="ARBA00031556"/>
    </source>
</evidence>
<dbReference type="InterPro" id="IPR034732">
    <property type="entry name" value="EPHD"/>
</dbReference>
<dbReference type="GO" id="GO:0005634">
    <property type="term" value="C:nucleus"/>
    <property type="evidence" value="ECO:0007669"/>
    <property type="project" value="UniProtKB-SubCell"/>
</dbReference>
<feature type="domain" description="BRCT" evidence="16">
    <location>
        <begin position="572"/>
        <end position="667"/>
    </location>
</feature>
<gene>
    <name evidence="18" type="ORF">PLBR_LOCUS691</name>
</gene>
<dbReference type="InterPro" id="IPR001841">
    <property type="entry name" value="Znf_RING"/>
</dbReference>
<evidence type="ECO:0000313" key="18">
    <source>
        <dbReference type="EMBL" id="SPQ93476.1"/>
    </source>
</evidence>
<evidence type="ECO:0000256" key="4">
    <source>
        <dbReference type="ARBA" id="ARBA00022723"/>
    </source>
</evidence>
<dbReference type="PANTHER" id="PTHR13763:SF0">
    <property type="entry name" value="BREAST CANCER TYPE 1 SUSCEPTIBILITY PROTEIN"/>
    <property type="match status" value="1"/>
</dbReference>
<dbReference type="InterPro" id="IPR013083">
    <property type="entry name" value="Znf_RING/FYVE/PHD"/>
</dbReference>
<keyword evidence="3" id="KW-0158">Chromosome</keyword>
<dbReference type="InterPro" id="IPR017907">
    <property type="entry name" value="Znf_RING_CS"/>
</dbReference>
<evidence type="ECO:0000256" key="9">
    <source>
        <dbReference type="ARBA" id="ARBA00023204"/>
    </source>
</evidence>
<name>A0A3P3XZU5_PLABS</name>
<dbReference type="Proteomes" id="UP000290189">
    <property type="component" value="Unassembled WGS sequence"/>
</dbReference>
<evidence type="ECO:0000259" key="17">
    <source>
        <dbReference type="PROSITE" id="PS51805"/>
    </source>
</evidence>
<feature type="region of interest" description="Disordered" evidence="14">
    <location>
        <begin position="122"/>
        <end position="250"/>
    </location>
</feature>
<protein>
    <recommendedName>
        <fullName evidence="12">RING-type E3 ubiquitin transferase BRCA1</fullName>
    </recommendedName>
</protein>
<keyword evidence="6" id="KW-0227">DNA damage</keyword>